<dbReference type="AlphaFoldDB" id="A0A0A0L392"/>
<gene>
    <name evidence="1" type="ORF">Csa_4G372080</name>
</gene>
<dbReference type="Gramene" id="KGN54586">
    <property type="protein sequence ID" value="KGN54586"/>
    <property type="gene ID" value="Csa_4G372080"/>
</dbReference>
<sequence>MIEFSTAIGIETLQIVALMTLSQENIAMFLSYLSFDYSTQTRKACRAAKDLSGIFENFIYEP</sequence>
<name>A0A0A0L392_CUCSA</name>
<reference evidence="1 2" key="1">
    <citation type="journal article" date="2009" name="Nat. Genet.">
        <title>The genome of the cucumber, Cucumis sativus L.</title>
        <authorList>
            <person name="Huang S."/>
            <person name="Li R."/>
            <person name="Zhang Z."/>
            <person name="Li L."/>
            <person name="Gu X."/>
            <person name="Fan W."/>
            <person name="Lucas W.J."/>
            <person name="Wang X."/>
            <person name="Xie B."/>
            <person name="Ni P."/>
            <person name="Ren Y."/>
            <person name="Zhu H."/>
            <person name="Li J."/>
            <person name="Lin K."/>
            <person name="Jin W."/>
            <person name="Fei Z."/>
            <person name="Li G."/>
            <person name="Staub J."/>
            <person name="Kilian A."/>
            <person name="van der Vossen E.A."/>
            <person name="Wu Y."/>
            <person name="Guo J."/>
            <person name="He J."/>
            <person name="Jia Z."/>
            <person name="Ren Y."/>
            <person name="Tian G."/>
            <person name="Lu Y."/>
            <person name="Ruan J."/>
            <person name="Qian W."/>
            <person name="Wang M."/>
            <person name="Huang Q."/>
            <person name="Li B."/>
            <person name="Xuan Z."/>
            <person name="Cao J."/>
            <person name="Asan"/>
            <person name="Wu Z."/>
            <person name="Zhang J."/>
            <person name="Cai Q."/>
            <person name="Bai Y."/>
            <person name="Zhao B."/>
            <person name="Han Y."/>
            <person name="Li Y."/>
            <person name="Li X."/>
            <person name="Wang S."/>
            <person name="Shi Q."/>
            <person name="Liu S."/>
            <person name="Cho W.K."/>
            <person name="Kim J.Y."/>
            <person name="Xu Y."/>
            <person name="Heller-Uszynska K."/>
            <person name="Miao H."/>
            <person name="Cheng Z."/>
            <person name="Zhang S."/>
            <person name="Wu J."/>
            <person name="Yang Y."/>
            <person name="Kang H."/>
            <person name="Li M."/>
            <person name="Liang H."/>
            <person name="Ren X."/>
            <person name="Shi Z."/>
            <person name="Wen M."/>
            <person name="Jian M."/>
            <person name="Yang H."/>
            <person name="Zhang G."/>
            <person name="Yang Z."/>
            <person name="Chen R."/>
            <person name="Liu S."/>
            <person name="Li J."/>
            <person name="Ma L."/>
            <person name="Liu H."/>
            <person name="Zhou Y."/>
            <person name="Zhao J."/>
            <person name="Fang X."/>
            <person name="Li G."/>
            <person name="Fang L."/>
            <person name="Li Y."/>
            <person name="Liu D."/>
            <person name="Zheng H."/>
            <person name="Zhang Y."/>
            <person name="Qin N."/>
            <person name="Li Z."/>
            <person name="Yang G."/>
            <person name="Yang S."/>
            <person name="Bolund L."/>
            <person name="Kristiansen K."/>
            <person name="Zheng H."/>
            <person name="Li S."/>
            <person name="Zhang X."/>
            <person name="Yang H."/>
            <person name="Wang J."/>
            <person name="Sun R."/>
            <person name="Zhang B."/>
            <person name="Jiang S."/>
            <person name="Wang J."/>
            <person name="Du Y."/>
            <person name="Li S."/>
        </authorList>
    </citation>
    <scope>NUCLEOTIDE SEQUENCE [LARGE SCALE GENOMIC DNA]</scope>
    <source>
        <strain evidence="2">cv. 9930</strain>
    </source>
</reference>
<reference evidence="1 2" key="4">
    <citation type="journal article" date="2011" name="BMC Genomics">
        <title>RNA-Seq improves annotation of protein-coding genes in the cucumber genome.</title>
        <authorList>
            <person name="Li Z."/>
            <person name="Zhang Z."/>
            <person name="Yan P."/>
            <person name="Huang S."/>
            <person name="Fei Z."/>
            <person name="Lin K."/>
        </authorList>
    </citation>
    <scope>NUCLEOTIDE SEQUENCE [LARGE SCALE GENOMIC DNA]</scope>
    <source>
        <strain evidence="2">cv. 9930</strain>
    </source>
</reference>
<evidence type="ECO:0000313" key="2">
    <source>
        <dbReference type="Proteomes" id="UP000029981"/>
    </source>
</evidence>
<protein>
    <submittedName>
        <fullName evidence="1">Uncharacterized protein</fullName>
    </submittedName>
</protein>
<reference evidence="1 2" key="2">
    <citation type="journal article" date="2009" name="PLoS ONE">
        <title>An integrated genetic and cytogenetic map of the cucumber genome.</title>
        <authorList>
            <person name="Ren Y."/>
            <person name="Zhang Z."/>
            <person name="Liu J."/>
            <person name="Staub J.E."/>
            <person name="Han Y."/>
            <person name="Cheng Z."/>
            <person name="Li X."/>
            <person name="Lu J."/>
            <person name="Miao H."/>
            <person name="Kang H."/>
            <person name="Xie B."/>
            <person name="Gu X."/>
            <person name="Wang X."/>
            <person name="Du Y."/>
            <person name="Jin W."/>
            <person name="Huang S."/>
        </authorList>
    </citation>
    <scope>NUCLEOTIDE SEQUENCE [LARGE SCALE GENOMIC DNA]</scope>
    <source>
        <strain evidence="2">cv. 9930</strain>
    </source>
</reference>
<proteinExistence type="predicted"/>
<dbReference type="Proteomes" id="UP000029981">
    <property type="component" value="Chromosome 4"/>
</dbReference>
<organism evidence="1 2">
    <name type="scientific">Cucumis sativus</name>
    <name type="common">Cucumber</name>
    <dbReference type="NCBI Taxonomy" id="3659"/>
    <lineage>
        <taxon>Eukaryota</taxon>
        <taxon>Viridiplantae</taxon>
        <taxon>Streptophyta</taxon>
        <taxon>Embryophyta</taxon>
        <taxon>Tracheophyta</taxon>
        <taxon>Spermatophyta</taxon>
        <taxon>Magnoliopsida</taxon>
        <taxon>eudicotyledons</taxon>
        <taxon>Gunneridae</taxon>
        <taxon>Pentapetalae</taxon>
        <taxon>rosids</taxon>
        <taxon>fabids</taxon>
        <taxon>Cucurbitales</taxon>
        <taxon>Cucurbitaceae</taxon>
        <taxon>Benincaseae</taxon>
        <taxon>Cucumis</taxon>
    </lineage>
</organism>
<evidence type="ECO:0000313" key="1">
    <source>
        <dbReference type="EMBL" id="KGN54586.1"/>
    </source>
</evidence>
<reference evidence="1 2" key="3">
    <citation type="journal article" date="2010" name="BMC Genomics">
        <title>Transcriptome sequencing and comparative analysis of cucumber flowers with different sex types.</title>
        <authorList>
            <person name="Guo S."/>
            <person name="Zheng Y."/>
            <person name="Joung J.G."/>
            <person name="Liu S."/>
            <person name="Zhang Z."/>
            <person name="Crasta O.R."/>
            <person name="Sobral B.W."/>
            <person name="Xu Y."/>
            <person name="Huang S."/>
            <person name="Fei Z."/>
        </authorList>
    </citation>
    <scope>NUCLEOTIDE SEQUENCE [LARGE SCALE GENOMIC DNA]</scope>
    <source>
        <strain evidence="2">cv. 9930</strain>
    </source>
</reference>
<keyword evidence="2" id="KW-1185">Reference proteome</keyword>
<accession>A0A0A0L392</accession>
<dbReference type="EMBL" id="CM002925">
    <property type="protein sequence ID" value="KGN54586.1"/>
    <property type="molecule type" value="Genomic_DNA"/>
</dbReference>